<proteinExistence type="predicted"/>
<dbReference type="OrthoDB" id="7984201at2759"/>
<evidence type="ECO:0000313" key="2">
    <source>
        <dbReference type="EMBL" id="KAF2854477.1"/>
    </source>
</evidence>
<name>A0A6A7BIA3_9PLEO</name>
<keyword evidence="3" id="KW-1185">Reference proteome</keyword>
<reference evidence="2" key="1">
    <citation type="submission" date="2020-01" db="EMBL/GenBank/DDBJ databases">
        <authorList>
            <consortium name="DOE Joint Genome Institute"/>
            <person name="Haridas S."/>
            <person name="Albert R."/>
            <person name="Binder M."/>
            <person name="Bloem J."/>
            <person name="Labutti K."/>
            <person name="Salamov A."/>
            <person name="Andreopoulos B."/>
            <person name="Baker S.E."/>
            <person name="Barry K."/>
            <person name="Bills G."/>
            <person name="Bluhm B.H."/>
            <person name="Cannon C."/>
            <person name="Castanera R."/>
            <person name="Culley D.E."/>
            <person name="Daum C."/>
            <person name="Ezra D."/>
            <person name="Gonzalez J.B."/>
            <person name="Henrissat B."/>
            <person name="Kuo A."/>
            <person name="Liang C."/>
            <person name="Lipzen A."/>
            <person name="Lutzoni F."/>
            <person name="Magnuson J."/>
            <person name="Mondo S."/>
            <person name="Nolan M."/>
            <person name="Ohm R."/>
            <person name="Pangilinan J."/>
            <person name="Park H.-J."/>
            <person name="Ramirez L."/>
            <person name="Alfaro M."/>
            <person name="Sun H."/>
            <person name="Tritt A."/>
            <person name="Yoshinaga Y."/>
            <person name="Zwiers L.-H."/>
            <person name="Turgeon B.G."/>
            <person name="Goodwin S.B."/>
            <person name="Spatafora J.W."/>
            <person name="Crous P.W."/>
            <person name="Grigoriev I.V."/>
        </authorList>
    </citation>
    <scope>NUCLEOTIDE SEQUENCE</scope>
    <source>
        <strain evidence="2">IPT5</strain>
    </source>
</reference>
<feature type="region of interest" description="Disordered" evidence="1">
    <location>
        <begin position="291"/>
        <end position="310"/>
    </location>
</feature>
<feature type="region of interest" description="Disordered" evidence="1">
    <location>
        <begin position="559"/>
        <end position="582"/>
    </location>
</feature>
<dbReference type="EMBL" id="MU006292">
    <property type="protein sequence ID" value="KAF2854477.1"/>
    <property type="molecule type" value="Genomic_DNA"/>
</dbReference>
<dbReference type="AlphaFoldDB" id="A0A6A7BIA3"/>
<evidence type="ECO:0000313" key="3">
    <source>
        <dbReference type="Proteomes" id="UP000799423"/>
    </source>
</evidence>
<feature type="compositionally biased region" description="Acidic residues" evidence="1">
    <location>
        <begin position="294"/>
        <end position="310"/>
    </location>
</feature>
<feature type="compositionally biased region" description="Basic and acidic residues" evidence="1">
    <location>
        <begin position="67"/>
        <end position="88"/>
    </location>
</feature>
<gene>
    <name evidence="2" type="ORF">T440DRAFT_387753</name>
</gene>
<evidence type="ECO:0000256" key="1">
    <source>
        <dbReference type="SAM" id="MobiDB-lite"/>
    </source>
</evidence>
<sequence length="582" mass="66003">MTFSRAYVPSKALITALSRPQPIRCSFARAIATQPQRGKRTKATSERPGHSTASTSRPPVKQQIESVESRIRDMSHSQDDDNLGRPLTDKELEADDLPVINLYEQDIDRGTPKRLIERLETKADWKRDQEMYRMIVESQGNPDYDDTKLNKRLLDSLISNPNFADLAEELKDMKQGIKSKAEMRALEEAAAKQAEPDEQQVDAGLRIGTHEMLQKLIDDPDFGPAKAELEQVVDKLPEIEDFGNSEFQDMLLKAMETIDKDPVMQKKMAAMTPDSSDPKFEKEWAEFAKGVEETMSENENEDNEPALETPTDLEDMNQLLHQMRDVLKSIGGDSALEAELDAVLSEDPDDAQDEAGSVDLDREMDPEQLAEEIQKLTQLNAPQPERDEEEDIPADVQAKVDKIMQDPRLMEKLMYIQKLIEEQRQADPTIIPHETAPDPYELDDSRTATLQERMDAVRQDPEHVEALDRLRVKLQPPFNIAPALKSFNQAIELAYVGANDDVRRVLWRAYQKARSLPTFLQNMSDDAWDILYYSQAVTWGSNQNRQAHLRTLLADLRSLGRDGPPTHPSTLVRNGDGADLKH</sequence>
<feature type="compositionally biased region" description="Acidic residues" evidence="1">
    <location>
        <begin position="342"/>
        <end position="353"/>
    </location>
</feature>
<feature type="region of interest" description="Disordered" evidence="1">
    <location>
        <begin position="342"/>
        <end position="367"/>
    </location>
</feature>
<protein>
    <submittedName>
        <fullName evidence="2">Uncharacterized protein</fullName>
    </submittedName>
</protein>
<dbReference type="Proteomes" id="UP000799423">
    <property type="component" value="Unassembled WGS sequence"/>
</dbReference>
<feature type="region of interest" description="Disordered" evidence="1">
    <location>
        <begin position="29"/>
        <end position="88"/>
    </location>
</feature>
<organism evidence="2 3">
    <name type="scientific">Plenodomus tracheiphilus IPT5</name>
    <dbReference type="NCBI Taxonomy" id="1408161"/>
    <lineage>
        <taxon>Eukaryota</taxon>
        <taxon>Fungi</taxon>
        <taxon>Dikarya</taxon>
        <taxon>Ascomycota</taxon>
        <taxon>Pezizomycotina</taxon>
        <taxon>Dothideomycetes</taxon>
        <taxon>Pleosporomycetidae</taxon>
        <taxon>Pleosporales</taxon>
        <taxon>Pleosporineae</taxon>
        <taxon>Leptosphaeriaceae</taxon>
        <taxon>Plenodomus</taxon>
    </lineage>
</organism>
<accession>A0A6A7BIA3</accession>